<comment type="caution">
    <text evidence="1">The sequence shown here is derived from an EMBL/GenBank/DDBJ whole genome shotgun (WGS) entry which is preliminary data.</text>
</comment>
<keyword evidence="2" id="KW-1185">Reference proteome</keyword>
<evidence type="ECO:0000313" key="1">
    <source>
        <dbReference type="EMBL" id="KXB55032.1"/>
    </source>
</evidence>
<organism evidence="1 2">
    <name type="scientific">Lachnoanaerobaculum saburreum</name>
    <dbReference type="NCBI Taxonomy" id="467210"/>
    <lineage>
        <taxon>Bacteria</taxon>
        <taxon>Bacillati</taxon>
        <taxon>Bacillota</taxon>
        <taxon>Clostridia</taxon>
        <taxon>Lachnospirales</taxon>
        <taxon>Lachnospiraceae</taxon>
        <taxon>Lachnoanaerobaculum</taxon>
    </lineage>
</organism>
<gene>
    <name evidence="1" type="ORF">HMPREF1866_02205</name>
</gene>
<dbReference type="PATRIC" id="fig|467210.3.peg.2183"/>
<dbReference type="RefSeq" id="WP_060931814.1">
    <property type="nucleotide sequence ID" value="NZ_KQ959840.1"/>
</dbReference>
<evidence type="ECO:0000313" key="2">
    <source>
        <dbReference type="Proteomes" id="UP000070394"/>
    </source>
</evidence>
<name>A0A133ZHW2_9FIRM</name>
<sequence length="82" mass="9255">MVIVDIFVPSLDKTYNFMLDENSKVEMLMVEVIEMIDNREGLISSYAEGNFALCDRDKEIVLDPNKKLGEQGIETSANLVLV</sequence>
<proteinExistence type="predicted"/>
<accession>A0A133ZHW2</accession>
<dbReference type="AlphaFoldDB" id="A0A133ZHW2"/>
<dbReference type="OrthoDB" id="2005113at2"/>
<dbReference type="STRING" id="467210.HMPREF1866_02205"/>
<dbReference type="EMBL" id="LSDA01000121">
    <property type="protein sequence ID" value="KXB55032.1"/>
    <property type="molecule type" value="Genomic_DNA"/>
</dbReference>
<protein>
    <submittedName>
        <fullName evidence="1">Uncharacterized protein</fullName>
    </submittedName>
</protein>
<reference evidence="2" key="1">
    <citation type="submission" date="2016-01" db="EMBL/GenBank/DDBJ databases">
        <authorList>
            <person name="Mitreva M."/>
            <person name="Pepin K.H."/>
            <person name="Mihindukulasuriya K.A."/>
            <person name="Fulton R."/>
            <person name="Fronick C."/>
            <person name="O'Laughlin M."/>
            <person name="Miner T."/>
            <person name="Herter B."/>
            <person name="Rosa B.A."/>
            <person name="Cordes M."/>
            <person name="Tomlinson C."/>
            <person name="Wollam A."/>
            <person name="Palsikar V.B."/>
            <person name="Mardis E.R."/>
            <person name="Wilson R.K."/>
        </authorList>
    </citation>
    <scope>NUCLEOTIDE SEQUENCE [LARGE SCALE GENOMIC DNA]</scope>
    <source>
        <strain evidence="2">DNF00896</strain>
    </source>
</reference>
<dbReference type="Proteomes" id="UP000070394">
    <property type="component" value="Unassembled WGS sequence"/>
</dbReference>